<dbReference type="InterPro" id="IPR007219">
    <property type="entry name" value="XnlR_reg_dom"/>
</dbReference>
<dbReference type="SMART" id="SM00066">
    <property type="entry name" value="GAL4"/>
    <property type="match status" value="1"/>
</dbReference>
<keyword evidence="2" id="KW-0479">Metal-binding</keyword>
<dbReference type="GO" id="GO:0005634">
    <property type="term" value="C:nucleus"/>
    <property type="evidence" value="ECO:0007669"/>
    <property type="project" value="UniProtKB-SubCell"/>
</dbReference>
<dbReference type="OrthoDB" id="2154091at2759"/>
<dbReference type="AlphaFoldDB" id="A0A8H7D6C7"/>
<feature type="domain" description="Zn(2)-C6 fungal-type" evidence="9">
    <location>
        <begin position="18"/>
        <end position="50"/>
    </location>
</feature>
<evidence type="ECO:0000256" key="2">
    <source>
        <dbReference type="ARBA" id="ARBA00022723"/>
    </source>
</evidence>
<keyword evidence="5" id="KW-0238">DNA-binding</keyword>
<feature type="compositionally biased region" description="Basic and acidic residues" evidence="8">
    <location>
        <begin position="106"/>
        <end position="123"/>
    </location>
</feature>
<dbReference type="GO" id="GO:0006351">
    <property type="term" value="P:DNA-templated transcription"/>
    <property type="evidence" value="ECO:0007669"/>
    <property type="project" value="InterPro"/>
</dbReference>
<evidence type="ECO:0000256" key="8">
    <source>
        <dbReference type="SAM" id="MobiDB-lite"/>
    </source>
</evidence>
<keyword evidence="6" id="KW-0804">Transcription</keyword>
<dbReference type="InterPro" id="IPR036864">
    <property type="entry name" value="Zn2-C6_fun-type_DNA-bd_sf"/>
</dbReference>
<dbReference type="CDD" id="cd12148">
    <property type="entry name" value="fungal_TF_MHR"/>
    <property type="match status" value="1"/>
</dbReference>
<accession>A0A8H7D6C7</accession>
<dbReference type="SUPFAM" id="SSF57701">
    <property type="entry name" value="Zn2/Cys6 DNA-binding domain"/>
    <property type="match status" value="1"/>
</dbReference>
<feature type="region of interest" description="Disordered" evidence="8">
    <location>
        <begin position="98"/>
        <end position="123"/>
    </location>
</feature>
<dbReference type="Gene3D" id="4.10.240.10">
    <property type="entry name" value="Zn(2)-C6 fungal-type DNA-binding domain"/>
    <property type="match status" value="1"/>
</dbReference>
<sequence length="727" mass="81548">MPKGLSLPKGRGPYATQACTICRAKKSKCDGVKPVCGSCAASGKDEKCSWGRDVGRKYTEAHFEALQKRADSLQTYVDRLEAMLTRCVCQNVSSHLRFRPQQPGEQSEKRKESEADALDSDEKITRELAVPTQHLKLDDRSGGLLHGIGAATITGSMNAAPRVQEVVQNPNASYVLQVEDINVSQSHPEIDWSRHLPPEIILERREHDKVLDLSFKFFTMWFFRVVPSLFLRDMYRALSVPRSEEAPRTPHYSPMLHNAILSVSLAFSDEPYLRDLKTRLCFATAAKSLHELHAYTKADLSTVQAMGFLSTFYSDIGERIPAELYAGMSSRLGMTLGLGLDATPWAAAGLIETDEIRWRNWTHWTLFCLDGTWALYLGWDLGGPSRRSTQMPFVDCDMDQNPWYYAPANIPPQPNYLTLAFFETSALYMIARQISELVHNSARRNATQVEKQIAKIDLELGNWKRQLPPQLDITLENRASSTPQRLMLHLTYWWCSLTLHRPFFNYPVQRIHHSDSEVDHAKLCIHAAENILELVETWSSLYTLRLAAPALQGAIFSAGTVFLLCVLQATVSLQNERGKLQAILAQVQTCTRYLHEMGGTWPSAARTGDMLQAILNDRLQPVIVRRLAHRGMQVFAATTLDREIPTAPGMDEGNETGLPAEAASLYVPEWDSQLDPARGWSEPPLDNFFEQIQNAPVAFGLGVQTSLASMGAAADFRTLTTSVHRNF</sequence>
<dbReference type="Pfam" id="PF00172">
    <property type="entry name" value="Zn_clus"/>
    <property type="match status" value="1"/>
</dbReference>
<dbReference type="InterPro" id="IPR001138">
    <property type="entry name" value="Zn2Cys6_DnaBD"/>
</dbReference>
<keyword evidence="7" id="KW-0539">Nucleus</keyword>
<dbReference type="Pfam" id="PF04082">
    <property type="entry name" value="Fungal_trans"/>
    <property type="match status" value="1"/>
</dbReference>
<dbReference type="CDD" id="cd00067">
    <property type="entry name" value="GAL4"/>
    <property type="match status" value="1"/>
</dbReference>
<evidence type="ECO:0000256" key="1">
    <source>
        <dbReference type="ARBA" id="ARBA00004123"/>
    </source>
</evidence>
<dbReference type="Proteomes" id="UP000620124">
    <property type="component" value="Unassembled WGS sequence"/>
</dbReference>
<dbReference type="GO" id="GO:0000981">
    <property type="term" value="F:DNA-binding transcription factor activity, RNA polymerase II-specific"/>
    <property type="evidence" value="ECO:0007669"/>
    <property type="project" value="InterPro"/>
</dbReference>
<evidence type="ECO:0000256" key="6">
    <source>
        <dbReference type="ARBA" id="ARBA00023163"/>
    </source>
</evidence>
<gene>
    <name evidence="10" type="ORF">MVEN_00782900</name>
</gene>
<dbReference type="PROSITE" id="PS00463">
    <property type="entry name" value="ZN2_CY6_FUNGAL_1"/>
    <property type="match status" value="1"/>
</dbReference>
<comment type="subcellular location">
    <subcellularLocation>
        <location evidence="1">Nucleus</location>
    </subcellularLocation>
</comment>
<comment type="caution">
    <text evidence="10">The sequence shown here is derived from an EMBL/GenBank/DDBJ whole genome shotgun (WGS) entry which is preliminary data.</text>
</comment>
<keyword evidence="11" id="KW-1185">Reference proteome</keyword>
<dbReference type="PANTHER" id="PTHR31313:SF81">
    <property type="entry name" value="TY1 ENHANCER ACTIVATOR"/>
    <property type="match status" value="1"/>
</dbReference>
<dbReference type="GO" id="GO:0008270">
    <property type="term" value="F:zinc ion binding"/>
    <property type="evidence" value="ECO:0007669"/>
    <property type="project" value="InterPro"/>
</dbReference>
<evidence type="ECO:0000256" key="3">
    <source>
        <dbReference type="ARBA" id="ARBA00022833"/>
    </source>
</evidence>
<proteinExistence type="predicted"/>
<dbReference type="PROSITE" id="PS50048">
    <property type="entry name" value="ZN2_CY6_FUNGAL_2"/>
    <property type="match status" value="1"/>
</dbReference>
<evidence type="ECO:0000313" key="11">
    <source>
        <dbReference type="Proteomes" id="UP000620124"/>
    </source>
</evidence>
<dbReference type="InterPro" id="IPR051615">
    <property type="entry name" value="Transcr_Regulatory_Elem"/>
</dbReference>
<reference evidence="10" key="1">
    <citation type="submission" date="2020-05" db="EMBL/GenBank/DDBJ databases">
        <title>Mycena genomes resolve the evolution of fungal bioluminescence.</title>
        <authorList>
            <person name="Tsai I.J."/>
        </authorList>
    </citation>
    <scope>NUCLEOTIDE SEQUENCE</scope>
    <source>
        <strain evidence="10">CCC161011</strain>
    </source>
</reference>
<name>A0A8H7D6C7_9AGAR</name>
<organism evidence="10 11">
    <name type="scientific">Mycena venus</name>
    <dbReference type="NCBI Taxonomy" id="2733690"/>
    <lineage>
        <taxon>Eukaryota</taxon>
        <taxon>Fungi</taxon>
        <taxon>Dikarya</taxon>
        <taxon>Basidiomycota</taxon>
        <taxon>Agaricomycotina</taxon>
        <taxon>Agaricomycetes</taxon>
        <taxon>Agaricomycetidae</taxon>
        <taxon>Agaricales</taxon>
        <taxon>Marasmiineae</taxon>
        <taxon>Mycenaceae</taxon>
        <taxon>Mycena</taxon>
    </lineage>
</organism>
<evidence type="ECO:0000259" key="9">
    <source>
        <dbReference type="PROSITE" id="PS50048"/>
    </source>
</evidence>
<evidence type="ECO:0000256" key="7">
    <source>
        <dbReference type="ARBA" id="ARBA00023242"/>
    </source>
</evidence>
<protein>
    <submittedName>
        <fullName evidence="10">Zn(2)-C6 fungal-type domain-containing protein</fullName>
    </submittedName>
</protein>
<dbReference type="PANTHER" id="PTHR31313">
    <property type="entry name" value="TY1 ENHANCER ACTIVATOR"/>
    <property type="match status" value="1"/>
</dbReference>
<keyword evidence="4" id="KW-0805">Transcription regulation</keyword>
<evidence type="ECO:0000256" key="5">
    <source>
        <dbReference type="ARBA" id="ARBA00023125"/>
    </source>
</evidence>
<dbReference type="GO" id="GO:0003677">
    <property type="term" value="F:DNA binding"/>
    <property type="evidence" value="ECO:0007669"/>
    <property type="project" value="UniProtKB-KW"/>
</dbReference>
<dbReference type="EMBL" id="JACAZI010000005">
    <property type="protein sequence ID" value="KAF7360521.1"/>
    <property type="molecule type" value="Genomic_DNA"/>
</dbReference>
<evidence type="ECO:0000256" key="4">
    <source>
        <dbReference type="ARBA" id="ARBA00023015"/>
    </source>
</evidence>
<keyword evidence="3" id="KW-0862">Zinc</keyword>
<evidence type="ECO:0000313" key="10">
    <source>
        <dbReference type="EMBL" id="KAF7360521.1"/>
    </source>
</evidence>